<sequence>MHPLRFPNSGIRAKAARRRGSWAWPRLAPLQGQQPSWGGHPQGQQLPAGTTGCGQPAGVVASRGDGAGRRGHRPLARWLPTGRGSRRLHMGSDGSTGTEGERGLGHLFIKR</sequence>
<protein>
    <submittedName>
        <fullName evidence="2">Uncharacterized protein</fullName>
    </submittedName>
</protein>
<reference evidence="2 3" key="1">
    <citation type="journal article" date="2014" name="Agronomy (Basel)">
        <title>A Draft Genome Sequence for Ensete ventricosum, the Drought-Tolerant Tree Against Hunger.</title>
        <authorList>
            <person name="Harrison J."/>
            <person name="Moore K.A."/>
            <person name="Paszkiewicz K."/>
            <person name="Jones T."/>
            <person name="Grant M."/>
            <person name="Ambacheew D."/>
            <person name="Muzemil S."/>
            <person name="Studholme D.J."/>
        </authorList>
    </citation>
    <scope>NUCLEOTIDE SEQUENCE [LARGE SCALE GENOMIC DNA]</scope>
</reference>
<dbReference type="AlphaFoldDB" id="A0A426X5H9"/>
<proteinExistence type="predicted"/>
<feature type="region of interest" description="Disordered" evidence="1">
    <location>
        <begin position="29"/>
        <end position="111"/>
    </location>
</feature>
<comment type="caution">
    <text evidence="2">The sequence shown here is derived from an EMBL/GenBank/DDBJ whole genome shotgun (WGS) entry which is preliminary data.</text>
</comment>
<name>A0A426X5H9_ENSVE</name>
<feature type="compositionally biased region" description="Polar residues" evidence="1">
    <location>
        <begin position="31"/>
        <end position="48"/>
    </location>
</feature>
<evidence type="ECO:0000256" key="1">
    <source>
        <dbReference type="SAM" id="MobiDB-lite"/>
    </source>
</evidence>
<gene>
    <name evidence="2" type="ORF">B296_00038546</name>
</gene>
<evidence type="ECO:0000313" key="3">
    <source>
        <dbReference type="Proteomes" id="UP000287651"/>
    </source>
</evidence>
<dbReference type="Proteomes" id="UP000287651">
    <property type="component" value="Unassembled WGS sequence"/>
</dbReference>
<evidence type="ECO:0000313" key="2">
    <source>
        <dbReference type="EMBL" id="RRT34733.1"/>
    </source>
</evidence>
<dbReference type="EMBL" id="AMZH03026173">
    <property type="protein sequence ID" value="RRT34733.1"/>
    <property type="molecule type" value="Genomic_DNA"/>
</dbReference>
<organism evidence="2 3">
    <name type="scientific">Ensete ventricosum</name>
    <name type="common">Abyssinian banana</name>
    <name type="synonym">Musa ensete</name>
    <dbReference type="NCBI Taxonomy" id="4639"/>
    <lineage>
        <taxon>Eukaryota</taxon>
        <taxon>Viridiplantae</taxon>
        <taxon>Streptophyta</taxon>
        <taxon>Embryophyta</taxon>
        <taxon>Tracheophyta</taxon>
        <taxon>Spermatophyta</taxon>
        <taxon>Magnoliopsida</taxon>
        <taxon>Liliopsida</taxon>
        <taxon>Zingiberales</taxon>
        <taxon>Musaceae</taxon>
        <taxon>Ensete</taxon>
    </lineage>
</organism>
<accession>A0A426X5H9</accession>